<proteinExistence type="predicted"/>
<dbReference type="OrthoDB" id="5862257at2759"/>
<name>E3MZM2_CAERE</name>
<dbReference type="SMART" id="SM00225">
    <property type="entry name" value="BTB"/>
    <property type="match status" value="1"/>
</dbReference>
<organism evidence="3">
    <name type="scientific">Caenorhabditis remanei</name>
    <name type="common">Caenorhabditis vulgaris</name>
    <dbReference type="NCBI Taxonomy" id="31234"/>
    <lineage>
        <taxon>Eukaryota</taxon>
        <taxon>Metazoa</taxon>
        <taxon>Ecdysozoa</taxon>
        <taxon>Nematoda</taxon>
        <taxon>Chromadorea</taxon>
        <taxon>Rhabditida</taxon>
        <taxon>Rhabditina</taxon>
        <taxon>Rhabditomorpha</taxon>
        <taxon>Rhabditoidea</taxon>
        <taxon>Rhabditidae</taxon>
        <taxon>Peloderinae</taxon>
        <taxon>Caenorhabditis</taxon>
    </lineage>
</organism>
<dbReference type="Proteomes" id="UP000008281">
    <property type="component" value="Unassembled WGS sequence"/>
</dbReference>
<accession>E3MZM2</accession>
<dbReference type="Gene3D" id="3.30.710.10">
    <property type="entry name" value="Potassium Channel Kv1.1, Chain A"/>
    <property type="match status" value="1"/>
</dbReference>
<dbReference type="InterPro" id="IPR000210">
    <property type="entry name" value="BTB/POZ_dom"/>
</dbReference>
<sequence>MMGDAIEYKSGTYEVDYGTGALETNSQNGIKCDWSGTINLNSPQIDFTWKFDWDELKNQGVDEITGHITVSSISCFFEATKIDIKITEDNQVITQQVDAFFGPDDVNYEYTLTPHYATVLEKPDYEKMFAPSELNDTILVVEGKKLHVNKTFLSYHSEYFRALFSSNFKEGQMDEIPIGEVSFDDFALLLSSFYPIQVFPCDETVEKLLELARRFLVSSVTNVIEYHLLNNSKINNEKMLWMADEYVMPKLLEMCIRELDTLEKAKKLKQSDEYENLSDSTKAKVLDHLMDLI</sequence>
<dbReference type="PANTHER" id="PTHR22744">
    <property type="entry name" value="HELIX LOOP HELIX PROTEIN 21-RELATED"/>
    <property type="match status" value="1"/>
</dbReference>
<dbReference type="CDD" id="cd01165">
    <property type="entry name" value="BTB_POZ"/>
    <property type="match status" value="1"/>
</dbReference>
<dbReference type="eggNOG" id="ENOG502RFNH">
    <property type="taxonomic scope" value="Eukaryota"/>
</dbReference>
<dbReference type="InParanoid" id="E3MZM2"/>
<reference evidence="2" key="1">
    <citation type="submission" date="2007-07" db="EMBL/GenBank/DDBJ databases">
        <title>PCAP assembly of the Caenorhabditis remanei genome.</title>
        <authorList>
            <consortium name="The Caenorhabditis remanei Sequencing Consortium"/>
            <person name="Wilson R.K."/>
        </authorList>
    </citation>
    <scope>NUCLEOTIDE SEQUENCE [LARGE SCALE GENOMIC DNA]</scope>
    <source>
        <strain evidence="2">PB4641</strain>
    </source>
</reference>
<dbReference type="Pfam" id="PF00651">
    <property type="entry name" value="BTB"/>
    <property type="match status" value="1"/>
</dbReference>
<dbReference type="PANTHER" id="PTHR22744:SF14">
    <property type="entry name" value="BTB DOMAIN-CONTAINING PROTEIN-RELATED"/>
    <property type="match status" value="1"/>
</dbReference>
<dbReference type="SUPFAM" id="SSF54695">
    <property type="entry name" value="POZ domain"/>
    <property type="match status" value="1"/>
</dbReference>
<dbReference type="EMBL" id="DS268501">
    <property type="protein sequence ID" value="EFP13048.1"/>
    <property type="molecule type" value="Genomic_DNA"/>
</dbReference>
<dbReference type="HOGENOM" id="CLU_036654_0_1_1"/>
<dbReference type="STRING" id="31234.E3MZM2"/>
<dbReference type="AlphaFoldDB" id="E3MZM2"/>
<dbReference type="InterPro" id="IPR011333">
    <property type="entry name" value="SKP1/BTB/POZ_sf"/>
</dbReference>
<protein>
    <recommendedName>
        <fullName evidence="1">BTB domain-containing protein</fullName>
    </recommendedName>
</protein>
<evidence type="ECO:0000313" key="3">
    <source>
        <dbReference type="Proteomes" id="UP000008281"/>
    </source>
</evidence>
<evidence type="ECO:0000313" key="2">
    <source>
        <dbReference type="EMBL" id="EFP13048.1"/>
    </source>
</evidence>
<feature type="domain" description="BTB" evidence="1">
    <location>
        <begin position="135"/>
        <end position="194"/>
    </location>
</feature>
<keyword evidence="3" id="KW-1185">Reference proteome</keyword>
<evidence type="ECO:0000259" key="1">
    <source>
        <dbReference type="PROSITE" id="PS50097"/>
    </source>
</evidence>
<dbReference type="OMA" id="MCIRELD"/>
<gene>
    <name evidence="2" type="ORF">CRE_06857</name>
</gene>
<dbReference type="FunCoup" id="E3MZM2">
    <property type="interactions" value="27"/>
</dbReference>
<dbReference type="PROSITE" id="PS50097">
    <property type="entry name" value="BTB"/>
    <property type="match status" value="1"/>
</dbReference>